<organism evidence="2">
    <name type="scientific">marine sediment metagenome</name>
    <dbReference type="NCBI Taxonomy" id="412755"/>
    <lineage>
        <taxon>unclassified sequences</taxon>
        <taxon>metagenomes</taxon>
        <taxon>ecological metagenomes</taxon>
    </lineage>
</organism>
<feature type="region of interest" description="Disordered" evidence="1">
    <location>
        <begin position="1"/>
        <end position="27"/>
    </location>
</feature>
<evidence type="ECO:0000313" key="2">
    <source>
        <dbReference type="EMBL" id="KKL11428.1"/>
    </source>
</evidence>
<dbReference type="EMBL" id="LAZR01041657">
    <property type="protein sequence ID" value="KKL11428.1"/>
    <property type="molecule type" value="Genomic_DNA"/>
</dbReference>
<reference evidence="2" key="1">
    <citation type="journal article" date="2015" name="Nature">
        <title>Complex archaea that bridge the gap between prokaryotes and eukaryotes.</title>
        <authorList>
            <person name="Spang A."/>
            <person name="Saw J.H."/>
            <person name="Jorgensen S.L."/>
            <person name="Zaremba-Niedzwiedzka K."/>
            <person name="Martijn J."/>
            <person name="Lind A.E."/>
            <person name="van Eijk R."/>
            <person name="Schleper C."/>
            <person name="Guy L."/>
            <person name="Ettema T.J."/>
        </authorList>
    </citation>
    <scope>NUCLEOTIDE SEQUENCE</scope>
</reference>
<protein>
    <submittedName>
        <fullName evidence="2">Uncharacterized protein</fullName>
    </submittedName>
</protein>
<accession>A0A0F9DHF6</accession>
<dbReference type="AlphaFoldDB" id="A0A0F9DHF6"/>
<evidence type="ECO:0000256" key="1">
    <source>
        <dbReference type="SAM" id="MobiDB-lite"/>
    </source>
</evidence>
<sequence>IWEDSQQAMVDAGYTRTAPLIEPEKPH</sequence>
<feature type="non-terminal residue" evidence="2">
    <location>
        <position position="1"/>
    </location>
</feature>
<comment type="caution">
    <text evidence="2">The sequence shown here is derived from an EMBL/GenBank/DDBJ whole genome shotgun (WGS) entry which is preliminary data.</text>
</comment>
<name>A0A0F9DHF6_9ZZZZ</name>
<proteinExistence type="predicted"/>
<gene>
    <name evidence="2" type="ORF">LCGC14_2545940</name>
</gene>